<dbReference type="InterPro" id="IPR021607">
    <property type="entry name" value="DUF3224"/>
</dbReference>
<sequence>MAVHATIGGKTGSFAVRATGMYDGTVRTTWDVVEGSGTRGLAGIKGTGGYFLPKGHKDASEAVLEVEFAS</sequence>
<organism evidence="1 2">
    <name type="scientific">Cutaneotrichosporon oleaginosum</name>
    <dbReference type="NCBI Taxonomy" id="879819"/>
    <lineage>
        <taxon>Eukaryota</taxon>
        <taxon>Fungi</taxon>
        <taxon>Dikarya</taxon>
        <taxon>Basidiomycota</taxon>
        <taxon>Agaricomycotina</taxon>
        <taxon>Tremellomycetes</taxon>
        <taxon>Trichosporonales</taxon>
        <taxon>Trichosporonaceae</taxon>
        <taxon>Cutaneotrichosporon</taxon>
    </lineage>
</organism>
<accession>A0A0J0XR31</accession>
<dbReference type="SUPFAM" id="SSF159238">
    <property type="entry name" value="SO1590-like"/>
    <property type="match status" value="1"/>
</dbReference>
<dbReference type="AlphaFoldDB" id="A0A0J0XR31"/>
<gene>
    <name evidence="1" type="ORF">CC85DRAFT_284501</name>
</gene>
<proteinExistence type="predicted"/>
<protein>
    <recommendedName>
        <fullName evidence="3">DUF3224 domain-containing protein</fullName>
    </recommendedName>
</protein>
<dbReference type="EMBL" id="KQ087194">
    <property type="protein sequence ID" value="KLT43576.1"/>
    <property type="molecule type" value="Genomic_DNA"/>
</dbReference>
<dbReference type="GeneID" id="28983374"/>
<keyword evidence="2" id="KW-1185">Reference proteome</keyword>
<reference evidence="1 2" key="1">
    <citation type="submission" date="2015-03" db="EMBL/GenBank/DDBJ databases">
        <title>Genomics and transcriptomics of the oil-accumulating basidiomycete yeast T. oleaginosus allow insights into substrate utilization and the diverse evolutionary trajectories of mating systems in fungi.</title>
        <authorList>
            <consortium name="DOE Joint Genome Institute"/>
            <person name="Kourist R."/>
            <person name="Kracht O."/>
            <person name="Bracharz F."/>
            <person name="Lipzen A."/>
            <person name="Nolan M."/>
            <person name="Ohm R."/>
            <person name="Grigoriev I."/>
            <person name="Sun S."/>
            <person name="Heitman J."/>
            <person name="Bruck T."/>
            <person name="Nowrousian M."/>
        </authorList>
    </citation>
    <scope>NUCLEOTIDE SEQUENCE [LARGE SCALE GENOMIC DNA]</scope>
    <source>
        <strain evidence="1 2">IBC0246</strain>
    </source>
</reference>
<name>A0A0J0XR31_9TREE</name>
<dbReference type="InterPro" id="IPR023159">
    <property type="entry name" value="SO1590-like_sf"/>
</dbReference>
<dbReference type="Proteomes" id="UP000053611">
    <property type="component" value="Unassembled WGS sequence"/>
</dbReference>
<dbReference type="Gene3D" id="2.40.350.10">
    <property type="entry name" value="SO1590-like"/>
    <property type="match status" value="1"/>
</dbReference>
<dbReference type="RefSeq" id="XP_018280067.1">
    <property type="nucleotide sequence ID" value="XM_018422771.1"/>
</dbReference>
<dbReference type="Pfam" id="PF11528">
    <property type="entry name" value="DUF3224"/>
    <property type="match status" value="1"/>
</dbReference>
<evidence type="ECO:0008006" key="3">
    <source>
        <dbReference type="Google" id="ProtNLM"/>
    </source>
</evidence>
<evidence type="ECO:0000313" key="1">
    <source>
        <dbReference type="EMBL" id="KLT43576.1"/>
    </source>
</evidence>
<evidence type="ECO:0000313" key="2">
    <source>
        <dbReference type="Proteomes" id="UP000053611"/>
    </source>
</evidence>